<feature type="chain" id="PRO_5046148275" description="CsgH-like domain-containing protein" evidence="1">
    <location>
        <begin position="29"/>
        <end position="123"/>
    </location>
</feature>
<feature type="domain" description="CsgH-like" evidence="2">
    <location>
        <begin position="37"/>
        <end position="118"/>
    </location>
</feature>
<evidence type="ECO:0000313" key="4">
    <source>
        <dbReference type="Proteomes" id="UP000601789"/>
    </source>
</evidence>
<comment type="caution">
    <text evidence="3">The sequence shown here is derived from an EMBL/GenBank/DDBJ whole genome shotgun (WGS) entry which is preliminary data.</text>
</comment>
<name>A0ABS0S8G9_9HYPH</name>
<gene>
    <name evidence="3" type="ORF">IOD40_00210</name>
</gene>
<dbReference type="InterPro" id="IPR053722">
    <property type="entry name" value="Curli_assembly_CsgC/AgfC"/>
</dbReference>
<protein>
    <recommendedName>
        <fullName evidence="2">CsgH-like domain-containing protein</fullName>
    </recommendedName>
</protein>
<feature type="signal peptide" evidence="1">
    <location>
        <begin position="1"/>
        <end position="28"/>
    </location>
</feature>
<dbReference type="Pfam" id="PF21112">
    <property type="entry name" value="CsgH"/>
    <property type="match status" value="1"/>
</dbReference>
<dbReference type="Gene3D" id="2.60.40.2420">
    <property type="match status" value="1"/>
</dbReference>
<sequence>MSSPRKPIWILAALVAVSLGAVFTAAGAMETSQAAARCEIITKKSGGLISIQAQAHADKAVSGSYEFSVTGSGTNLNQGGDFDGAAGETISLGSAMLTAGQSLDVELSVHASGSISKCSERLG</sequence>
<evidence type="ECO:0000313" key="3">
    <source>
        <dbReference type="EMBL" id="MBI1619089.1"/>
    </source>
</evidence>
<proteinExistence type="predicted"/>
<dbReference type="NCBIfam" id="NF041112">
    <property type="entry name" value="chap_CsgH_alph"/>
    <property type="match status" value="1"/>
</dbReference>
<evidence type="ECO:0000256" key="1">
    <source>
        <dbReference type="SAM" id="SignalP"/>
    </source>
</evidence>
<dbReference type="RefSeq" id="WP_198473119.1">
    <property type="nucleotide sequence ID" value="NZ_JADGMQ010000001.1"/>
</dbReference>
<keyword evidence="1" id="KW-0732">Signal</keyword>
<keyword evidence="4" id="KW-1185">Reference proteome</keyword>
<evidence type="ECO:0000259" key="2">
    <source>
        <dbReference type="Pfam" id="PF21112"/>
    </source>
</evidence>
<accession>A0ABS0S8G9</accession>
<dbReference type="InterPro" id="IPR048632">
    <property type="entry name" value="CsgH-like"/>
</dbReference>
<dbReference type="Proteomes" id="UP000601789">
    <property type="component" value="Unassembled WGS sequence"/>
</dbReference>
<dbReference type="EMBL" id="JADGMQ010000001">
    <property type="protein sequence ID" value="MBI1619089.1"/>
    <property type="molecule type" value="Genomic_DNA"/>
</dbReference>
<organism evidence="3 4">
    <name type="scientific">Aquamicrobium zhengzhouense</name>
    <dbReference type="NCBI Taxonomy" id="2781738"/>
    <lineage>
        <taxon>Bacteria</taxon>
        <taxon>Pseudomonadati</taxon>
        <taxon>Pseudomonadota</taxon>
        <taxon>Alphaproteobacteria</taxon>
        <taxon>Hyphomicrobiales</taxon>
        <taxon>Phyllobacteriaceae</taxon>
        <taxon>Aquamicrobium</taxon>
    </lineage>
</organism>
<reference evidence="3 4" key="1">
    <citation type="submission" date="2020-10" db="EMBL/GenBank/DDBJ databases">
        <title>Aquamicrobium zhengzhouensis sp. nov., a exopolysaccharide producing bacterium isolated from farmland soil.</title>
        <authorList>
            <person name="Wang X."/>
        </authorList>
    </citation>
    <scope>NUCLEOTIDE SEQUENCE [LARGE SCALE GENOMIC DNA]</scope>
    <source>
        <strain evidence="4">cd-1</strain>
    </source>
</reference>
<dbReference type="InterPro" id="IPR047726">
    <property type="entry name" value="CsgH_dom"/>
</dbReference>